<feature type="domain" description="Response regulatory" evidence="8">
    <location>
        <begin position="3"/>
        <end position="116"/>
    </location>
</feature>
<feature type="modified residue" description="4-aspartylphosphate" evidence="6">
    <location>
        <position position="52"/>
    </location>
</feature>
<dbReference type="InterPro" id="IPR036388">
    <property type="entry name" value="WH-like_DNA-bd_sf"/>
</dbReference>
<organism evidence="10 11">
    <name type="scientific">Ligilactobacillus aviarius</name>
    <dbReference type="NCBI Taxonomy" id="1606"/>
    <lineage>
        <taxon>Bacteria</taxon>
        <taxon>Bacillati</taxon>
        <taxon>Bacillota</taxon>
        <taxon>Bacilli</taxon>
        <taxon>Lactobacillales</taxon>
        <taxon>Lactobacillaceae</taxon>
        <taxon>Ligilactobacillus</taxon>
    </lineage>
</organism>
<dbReference type="Proteomes" id="UP000321722">
    <property type="component" value="Unassembled WGS sequence"/>
</dbReference>
<sequence>MTKIFVIEDDKAITGEIIQTLNKWNYNAKTVSDWQNIQTEVSKFQPDLITMDISLPTFDGFYWIEQIRQITNAPIIFLTAQSINNDGVRALAAGANDFIEKPFAMDYLIAKIQLLLKENPASSTSITVDDFQLNSLTNTVKHKDTSIRLTPTEAIILKILFRSPHEVVSKKKFIKFLWENDQFINENILEVNISRLRQKLSQLDDRKHIMTIRGKGYQWIN</sequence>
<evidence type="ECO:0000313" key="11">
    <source>
        <dbReference type="Proteomes" id="UP000321722"/>
    </source>
</evidence>
<evidence type="ECO:0000256" key="3">
    <source>
        <dbReference type="ARBA" id="ARBA00023015"/>
    </source>
</evidence>
<dbReference type="PANTHER" id="PTHR48111:SF43">
    <property type="entry name" value="STAGE 0 SPORULATION PROTEIN A HOMOLOG"/>
    <property type="match status" value="1"/>
</dbReference>
<dbReference type="EMBL" id="BJUI01000006">
    <property type="protein sequence ID" value="GEK41805.1"/>
    <property type="molecule type" value="Genomic_DNA"/>
</dbReference>
<evidence type="ECO:0000259" key="9">
    <source>
        <dbReference type="PROSITE" id="PS51755"/>
    </source>
</evidence>
<dbReference type="InterPro" id="IPR011006">
    <property type="entry name" value="CheY-like_superfamily"/>
</dbReference>
<dbReference type="GO" id="GO:0006355">
    <property type="term" value="P:regulation of DNA-templated transcription"/>
    <property type="evidence" value="ECO:0007669"/>
    <property type="project" value="InterPro"/>
</dbReference>
<gene>
    <name evidence="10" type="ORF">LAV01_06370</name>
</gene>
<evidence type="ECO:0000256" key="1">
    <source>
        <dbReference type="ARBA" id="ARBA00022553"/>
    </source>
</evidence>
<keyword evidence="2" id="KW-0902">Two-component regulatory system</keyword>
<accession>A0A510WUV5</accession>
<evidence type="ECO:0000313" key="10">
    <source>
        <dbReference type="EMBL" id="GEK41805.1"/>
    </source>
</evidence>
<dbReference type="Pfam" id="PF00486">
    <property type="entry name" value="Trans_reg_C"/>
    <property type="match status" value="1"/>
</dbReference>
<feature type="domain" description="OmpR/PhoB-type" evidence="9">
    <location>
        <begin position="123"/>
        <end position="221"/>
    </location>
</feature>
<dbReference type="GO" id="GO:0000976">
    <property type="term" value="F:transcription cis-regulatory region binding"/>
    <property type="evidence" value="ECO:0007669"/>
    <property type="project" value="TreeGrafter"/>
</dbReference>
<evidence type="ECO:0000256" key="5">
    <source>
        <dbReference type="ARBA" id="ARBA00023163"/>
    </source>
</evidence>
<keyword evidence="11" id="KW-1185">Reference proteome</keyword>
<keyword evidence="1 6" id="KW-0597">Phosphoprotein</keyword>
<name>A0A510WUV5_9LACO</name>
<dbReference type="SMART" id="SM00448">
    <property type="entry name" value="REC"/>
    <property type="match status" value="1"/>
</dbReference>
<comment type="caution">
    <text evidence="10">The sequence shown here is derived from an EMBL/GenBank/DDBJ whole genome shotgun (WGS) entry which is preliminary data.</text>
</comment>
<dbReference type="InterPro" id="IPR001867">
    <property type="entry name" value="OmpR/PhoB-type_DNA-bd"/>
</dbReference>
<evidence type="ECO:0000256" key="6">
    <source>
        <dbReference type="PROSITE-ProRule" id="PRU00169"/>
    </source>
</evidence>
<dbReference type="GO" id="GO:0032993">
    <property type="term" value="C:protein-DNA complex"/>
    <property type="evidence" value="ECO:0007669"/>
    <property type="project" value="TreeGrafter"/>
</dbReference>
<keyword evidence="4 7" id="KW-0238">DNA-binding</keyword>
<dbReference type="GeneID" id="29933908"/>
<dbReference type="PANTHER" id="PTHR48111">
    <property type="entry name" value="REGULATOR OF RPOS"/>
    <property type="match status" value="1"/>
</dbReference>
<proteinExistence type="predicted"/>
<dbReference type="GO" id="GO:0000156">
    <property type="term" value="F:phosphorelay response regulator activity"/>
    <property type="evidence" value="ECO:0007669"/>
    <property type="project" value="TreeGrafter"/>
</dbReference>
<dbReference type="Gene3D" id="3.40.50.2300">
    <property type="match status" value="1"/>
</dbReference>
<evidence type="ECO:0000256" key="2">
    <source>
        <dbReference type="ARBA" id="ARBA00023012"/>
    </source>
</evidence>
<dbReference type="AlphaFoldDB" id="A0A510WUV5"/>
<dbReference type="PROSITE" id="PS50110">
    <property type="entry name" value="RESPONSE_REGULATORY"/>
    <property type="match status" value="1"/>
</dbReference>
<dbReference type="InterPro" id="IPR039420">
    <property type="entry name" value="WalR-like"/>
</dbReference>
<dbReference type="SUPFAM" id="SSF52172">
    <property type="entry name" value="CheY-like"/>
    <property type="match status" value="1"/>
</dbReference>
<evidence type="ECO:0000259" key="8">
    <source>
        <dbReference type="PROSITE" id="PS50110"/>
    </source>
</evidence>
<reference evidence="10 11" key="1">
    <citation type="submission" date="2019-07" db="EMBL/GenBank/DDBJ databases">
        <title>Whole genome shotgun sequence of Lactobacillus aviarius subsp. aviarius NBRC 102162.</title>
        <authorList>
            <person name="Hosoyama A."/>
            <person name="Uohara A."/>
            <person name="Ohji S."/>
            <person name="Ichikawa N."/>
        </authorList>
    </citation>
    <scope>NUCLEOTIDE SEQUENCE [LARGE SCALE GENOMIC DNA]</scope>
    <source>
        <strain evidence="10 11">NBRC 102162</strain>
    </source>
</reference>
<keyword evidence="5" id="KW-0804">Transcription</keyword>
<evidence type="ECO:0000256" key="4">
    <source>
        <dbReference type="ARBA" id="ARBA00023125"/>
    </source>
</evidence>
<keyword evidence="3" id="KW-0805">Transcription regulation</keyword>
<dbReference type="PROSITE" id="PS51755">
    <property type="entry name" value="OMPR_PHOB"/>
    <property type="match status" value="1"/>
</dbReference>
<dbReference type="Pfam" id="PF00072">
    <property type="entry name" value="Response_reg"/>
    <property type="match status" value="1"/>
</dbReference>
<dbReference type="RefSeq" id="WP_057827480.1">
    <property type="nucleotide sequence ID" value="NZ_BAAACL010000017.1"/>
</dbReference>
<dbReference type="Gene3D" id="1.10.10.10">
    <property type="entry name" value="Winged helix-like DNA-binding domain superfamily/Winged helix DNA-binding domain"/>
    <property type="match status" value="1"/>
</dbReference>
<dbReference type="CDD" id="cd00383">
    <property type="entry name" value="trans_reg_C"/>
    <property type="match status" value="1"/>
</dbReference>
<dbReference type="SMART" id="SM00862">
    <property type="entry name" value="Trans_reg_C"/>
    <property type="match status" value="1"/>
</dbReference>
<evidence type="ECO:0000256" key="7">
    <source>
        <dbReference type="PROSITE-ProRule" id="PRU01091"/>
    </source>
</evidence>
<dbReference type="InterPro" id="IPR001789">
    <property type="entry name" value="Sig_transdc_resp-reg_receiver"/>
</dbReference>
<protein>
    <submittedName>
        <fullName evidence="10">DNA-binding response regulator</fullName>
    </submittedName>
</protein>
<feature type="DNA-binding region" description="OmpR/PhoB-type" evidence="7">
    <location>
        <begin position="123"/>
        <end position="221"/>
    </location>
</feature>
<dbReference type="GO" id="GO:0005829">
    <property type="term" value="C:cytosol"/>
    <property type="evidence" value="ECO:0007669"/>
    <property type="project" value="TreeGrafter"/>
</dbReference>